<keyword evidence="1" id="KW-0539">Nucleus</keyword>
<dbReference type="PANTHER" id="PTHR38111:SF2">
    <property type="entry name" value="FINGER DOMAIN PROTEIN, PUTATIVE (AFU_ORTHOLOGUE AFUA_1G01560)-RELATED"/>
    <property type="match status" value="1"/>
</dbReference>
<feature type="domain" description="Zn(2)-C6 fungal-type" evidence="2">
    <location>
        <begin position="19"/>
        <end position="46"/>
    </location>
</feature>
<dbReference type="InterPro" id="IPR036864">
    <property type="entry name" value="Zn2-C6_fun-type_DNA-bd_sf"/>
</dbReference>
<comment type="caution">
    <text evidence="3">The sequence shown here is derived from an EMBL/GenBank/DDBJ whole genome shotgun (WGS) entry which is preliminary data.</text>
</comment>
<dbReference type="SUPFAM" id="SSF57701">
    <property type="entry name" value="Zn2/Cys6 DNA-binding domain"/>
    <property type="match status" value="1"/>
</dbReference>
<organism evidence="3 4">
    <name type="scientific">Alternaria atra</name>
    <dbReference type="NCBI Taxonomy" id="119953"/>
    <lineage>
        <taxon>Eukaryota</taxon>
        <taxon>Fungi</taxon>
        <taxon>Dikarya</taxon>
        <taxon>Ascomycota</taxon>
        <taxon>Pezizomycotina</taxon>
        <taxon>Dothideomycetes</taxon>
        <taxon>Pleosporomycetidae</taxon>
        <taxon>Pleosporales</taxon>
        <taxon>Pleosporineae</taxon>
        <taxon>Pleosporaceae</taxon>
        <taxon>Alternaria</taxon>
        <taxon>Alternaria sect. Ulocladioides</taxon>
    </lineage>
</organism>
<dbReference type="RefSeq" id="XP_043168559.1">
    <property type="nucleotide sequence ID" value="XM_043312624.1"/>
</dbReference>
<dbReference type="GeneID" id="67016739"/>
<protein>
    <recommendedName>
        <fullName evidence="2">Zn(2)-C6 fungal-type domain-containing protein</fullName>
    </recommendedName>
</protein>
<evidence type="ECO:0000256" key="1">
    <source>
        <dbReference type="ARBA" id="ARBA00023242"/>
    </source>
</evidence>
<dbReference type="AlphaFoldDB" id="A0A8J2HZH5"/>
<sequence length="320" mass="35884">MKARKRPLGHLDKRKKVTRCQSCLSRRIKCEGGIPCRYCVRNDKDCLPQTVVHGEIKFIAVTEIAPVSSTMPSQLSRQDDDVYLDLFAAFIRRCQFTSGFVSVDSDLISLIYTSPLLHNLAVAIGALEASRRVSCSKTYESRTAQVVAFKSYGRAIAALRSRLTITKALHFEDVLWGSFLLGLFELISETSGERFAQHMLLGMLRLLQLNGPVQSWAYLRRKLVDAFRVLEANRAILFGNGTCLSQPVWLLSQPGITARENIFSDPTEAILVLKIQMASFSKRFFDQIESIPKHRRPFHPAIQALAFGGVVIGQKLTGQH</sequence>
<dbReference type="GO" id="GO:0008270">
    <property type="term" value="F:zinc ion binding"/>
    <property type="evidence" value="ECO:0007669"/>
    <property type="project" value="InterPro"/>
</dbReference>
<dbReference type="InterPro" id="IPR053178">
    <property type="entry name" value="Osmoadaptation_assoc"/>
</dbReference>
<keyword evidence="4" id="KW-1185">Reference proteome</keyword>
<reference evidence="3" key="1">
    <citation type="submission" date="2021-05" db="EMBL/GenBank/DDBJ databases">
        <authorList>
            <person name="Stam R."/>
        </authorList>
    </citation>
    <scope>NUCLEOTIDE SEQUENCE</scope>
    <source>
        <strain evidence="3">CS162</strain>
    </source>
</reference>
<gene>
    <name evidence="3" type="ORF">ALTATR162_LOCUS5008</name>
</gene>
<dbReference type="GO" id="GO:0000981">
    <property type="term" value="F:DNA-binding transcription factor activity, RNA polymerase II-specific"/>
    <property type="evidence" value="ECO:0007669"/>
    <property type="project" value="InterPro"/>
</dbReference>
<dbReference type="EMBL" id="CAJRGZ010000018">
    <property type="protein sequence ID" value="CAG5158150.1"/>
    <property type="molecule type" value="Genomic_DNA"/>
</dbReference>
<evidence type="ECO:0000313" key="4">
    <source>
        <dbReference type="Proteomes" id="UP000676310"/>
    </source>
</evidence>
<name>A0A8J2HZH5_9PLEO</name>
<dbReference type="PANTHER" id="PTHR38111">
    <property type="entry name" value="ZN(2)-C6 FUNGAL-TYPE DOMAIN-CONTAINING PROTEIN-RELATED"/>
    <property type="match status" value="1"/>
</dbReference>
<dbReference type="Proteomes" id="UP000676310">
    <property type="component" value="Unassembled WGS sequence"/>
</dbReference>
<dbReference type="InterPro" id="IPR001138">
    <property type="entry name" value="Zn2Cys6_DnaBD"/>
</dbReference>
<proteinExistence type="predicted"/>
<dbReference type="OrthoDB" id="194358at2759"/>
<evidence type="ECO:0000259" key="2">
    <source>
        <dbReference type="PROSITE" id="PS50048"/>
    </source>
</evidence>
<dbReference type="PROSITE" id="PS50048">
    <property type="entry name" value="ZN2_CY6_FUNGAL_2"/>
    <property type="match status" value="1"/>
</dbReference>
<accession>A0A8J2HZH5</accession>
<evidence type="ECO:0000313" key="3">
    <source>
        <dbReference type="EMBL" id="CAG5158150.1"/>
    </source>
</evidence>